<evidence type="ECO:0000313" key="3">
    <source>
        <dbReference type="Proteomes" id="UP001596997"/>
    </source>
</evidence>
<dbReference type="InterPro" id="IPR014966">
    <property type="entry name" value="FRG-dom"/>
</dbReference>
<evidence type="ECO:0000259" key="1">
    <source>
        <dbReference type="SMART" id="SM00901"/>
    </source>
</evidence>
<dbReference type="Pfam" id="PF08867">
    <property type="entry name" value="FRG"/>
    <property type="match status" value="1"/>
</dbReference>
<reference evidence="3" key="1">
    <citation type="journal article" date="2019" name="Int. J. Syst. Evol. Microbiol.">
        <title>The Global Catalogue of Microorganisms (GCM) 10K type strain sequencing project: providing services to taxonomists for standard genome sequencing and annotation.</title>
        <authorList>
            <consortium name="The Broad Institute Genomics Platform"/>
            <consortium name="The Broad Institute Genome Sequencing Center for Infectious Disease"/>
            <person name="Wu L."/>
            <person name="Ma J."/>
        </authorList>
    </citation>
    <scope>NUCLEOTIDE SEQUENCE [LARGE SCALE GENOMIC DNA]</scope>
    <source>
        <strain evidence="3">CCUG 62114</strain>
    </source>
</reference>
<proteinExistence type="predicted"/>
<dbReference type="SMART" id="SM00901">
    <property type="entry name" value="FRG"/>
    <property type="match status" value="1"/>
</dbReference>
<keyword evidence="3" id="KW-1185">Reference proteome</keyword>
<organism evidence="2 3">
    <name type="scientific">Pseudofulvibacter geojedonensis</name>
    <dbReference type="NCBI Taxonomy" id="1123758"/>
    <lineage>
        <taxon>Bacteria</taxon>
        <taxon>Pseudomonadati</taxon>
        <taxon>Bacteroidota</taxon>
        <taxon>Flavobacteriia</taxon>
        <taxon>Flavobacteriales</taxon>
        <taxon>Flavobacteriaceae</taxon>
        <taxon>Pseudofulvibacter</taxon>
    </lineage>
</organism>
<comment type="caution">
    <text evidence="2">The sequence shown here is derived from an EMBL/GenBank/DDBJ whole genome shotgun (WGS) entry which is preliminary data.</text>
</comment>
<dbReference type="EMBL" id="JBHTJM010000009">
    <property type="protein sequence ID" value="MFD0964288.1"/>
    <property type="molecule type" value="Genomic_DNA"/>
</dbReference>
<gene>
    <name evidence="2" type="ORF">ACFQ1O_09750</name>
</gene>
<name>A0ABW3I332_9FLAO</name>
<accession>A0ABW3I332</accession>
<dbReference type="RefSeq" id="WP_377715837.1">
    <property type="nucleotide sequence ID" value="NZ_JBHTJM010000009.1"/>
</dbReference>
<feature type="domain" description="FRG" evidence="1">
    <location>
        <begin position="32"/>
        <end position="145"/>
    </location>
</feature>
<evidence type="ECO:0000313" key="2">
    <source>
        <dbReference type="EMBL" id="MFD0964288.1"/>
    </source>
</evidence>
<sequence>MKWIINKNNCYAECQINNWLEIIENIENIFVDHQEFIYRGHQDSDWMLESTFDRYYRLTLENLDENLLPEYDYEEYLQVHLENFKVNSIGRRINSTRKLNDFEWWALGQHYGLVTPLLDWSKSPYIALYFALNHPLPPSSNKRTLWVFNPIGFQKAYEQQNIKVSKIKVVDSPVDENVRLLSQKGKFTFTPNGLSIENYIKMNVNLSGLKPILFRIDIPEKVREIFLLHLNSMNINHSTIYPDLKGASGYSNSQLEISLNKKKWQNSKGFKKRSFTLDYLQHD</sequence>
<protein>
    <submittedName>
        <fullName evidence="2">FRG domain-containing protein</fullName>
    </submittedName>
</protein>
<dbReference type="Proteomes" id="UP001596997">
    <property type="component" value="Unassembled WGS sequence"/>
</dbReference>